<comment type="similarity">
    <text evidence="9">Belongs to the ABC transporter superfamily. Sulfate/tungstate importer (TC 3.A.1.6) family.</text>
</comment>
<evidence type="ECO:0000256" key="11">
    <source>
        <dbReference type="ARBA" id="ARBA00039025"/>
    </source>
</evidence>
<dbReference type="InterPro" id="IPR008995">
    <property type="entry name" value="Mo/tungstate-bd_C_term_dom"/>
</dbReference>
<dbReference type="GO" id="GO:0016887">
    <property type="term" value="F:ATP hydrolysis activity"/>
    <property type="evidence" value="ECO:0007669"/>
    <property type="project" value="InterPro"/>
</dbReference>
<evidence type="ECO:0000256" key="19">
    <source>
        <dbReference type="ARBA" id="ARBA00066315"/>
    </source>
</evidence>
<evidence type="ECO:0000256" key="13">
    <source>
        <dbReference type="ARBA" id="ARBA00047936"/>
    </source>
</evidence>
<dbReference type="EMBL" id="BMOQ01000006">
    <property type="protein sequence ID" value="GGN20792.1"/>
    <property type="molecule type" value="Genomic_DNA"/>
</dbReference>
<dbReference type="PANTHER" id="PTHR42781">
    <property type="entry name" value="SPERMIDINE/PUTRESCINE IMPORT ATP-BINDING PROTEIN POTA"/>
    <property type="match status" value="1"/>
</dbReference>
<evidence type="ECO:0000256" key="10">
    <source>
        <dbReference type="ARBA" id="ARBA00038781"/>
    </source>
</evidence>
<keyword evidence="4" id="KW-0500">Molybdenum</keyword>
<comment type="catalytic activity">
    <reaction evidence="15">
        <text>L-arabinose(out) + ATP + H2O = L-arabinose(in) + ADP + phosphate + H(+)</text>
        <dbReference type="Rhea" id="RHEA:30007"/>
        <dbReference type="ChEBI" id="CHEBI:15377"/>
        <dbReference type="ChEBI" id="CHEBI:15378"/>
        <dbReference type="ChEBI" id="CHEBI:17535"/>
        <dbReference type="ChEBI" id="CHEBI:30616"/>
        <dbReference type="ChEBI" id="CHEBI:43474"/>
        <dbReference type="ChEBI" id="CHEBI:456216"/>
        <dbReference type="EC" id="7.5.2.13"/>
    </reaction>
    <physiologicalReaction direction="left-to-right" evidence="15">
        <dbReference type="Rhea" id="RHEA:30008"/>
    </physiologicalReaction>
</comment>
<keyword evidence="5" id="KW-0547">Nucleotide-binding</keyword>
<dbReference type="GO" id="GO:0043190">
    <property type="term" value="C:ATP-binding cassette (ABC) transporter complex"/>
    <property type="evidence" value="ECO:0007669"/>
    <property type="project" value="InterPro"/>
</dbReference>
<evidence type="ECO:0000256" key="18">
    <source>
        <dbReference type="ARBA" id="ARBA00065962"/>
    </source>
</evidence>
<accession>A0A830GC65</accession>
<keyword evidence="2" id="KW-0813">Transport</keyword>
<evidence type="ECO:0000259" key="20">
    <source>
        <dbReference type="PROSITE" id="PS50893"/>
    </source>
</evidence>
<keyword evidence="22" id="KW-1185">Reference proteome</keyword>
<evidence type="ECO:0000256" key="9">
    <source>
        <dbReference type="ARBA" id="ARBA00038307"/>
    </source>
</evidence>
<comment type="function">
    <text evidence="16">Part of the ABC transporter complex XacGHIJK involved in the uptake of xylose and arabinose. Responsible for energy coupling to the transport system.</text>
</comment>
<evidence type="ECO:0000256" key="3">
    <source>
        <dbReference type="ARBA" id="ARBA00022475"/>
    </source>
</evidence>
<dbReference type="InterPro" id="IPR013611">
    <property type="entry name" value="Transp-assoc_OB_typ2"/>
</dbReference>
<dbReference type="FunFam" id="3.40.50.300:FF:000042">
    <property type="entry name" value="Maltose/maltodextrin ABC transporter, ATP-binding protein"/>
    <property type="match status" value="1"/>
</dbReference>
<evidence type="ECO:0000256" key="16">
    <source>
        <dbReference type="ARBA" id="ARBA00053454"/>
    </source>
</evidence>
<dbReference type="Pfam" id="PF00005">
    <property type="entry name" value="ABC_tran"/>
    <property type="match status" value="1"/>
</dbReference>
<evidence type="ECO:0000256" key="7">
    <source>
        <dbReference type="ARBA" id="ARBA00022967"/>
    </source>
</evidence>
<evidence type="ECO:0000256" key="12">
    <source>
        <dbReference type="ARBA" id="ARBA00041133"/>
    </source>
</evidence>
<name>A0A830GC65_9EURY</name>
<comment type="subcellular location">
    <subcellularLocation>
        <location evidence="1">Cell membrane</location>
        <topology evidence="1">Peripheral membrane protein</topology>
    </subcellularLocation>
</comment>
<evidence type="ECO:0000256" key="8">
    <source>
        <dbReference type="ARBA" id="ARBA00023136"/>
    </source>
</evidence>
<comment type="subunit">
    <text evidence="10">The complex is composed of two ATP-binding proteins (WtpC), two transmembrane proteins (WtpB) and a solute-binding protein (WtpA).</text>
</comment>
<protein>
    <recommendedName>
        <fullName evidence="12">Molybdate/tungstate import ATP-binding protein WtpC</fullName>
        <ecNumber evidence="11">7.3.2.6</ecNumber>
        <ecNumber evidence="19">7.5.2.13</ecNumber>
    </recommendedName>
</protein>
<comment type="subunit">
    <text evidence="18">The complex is composed of two ATP-binding proteins (XacJ and XacK), two transmembrane proteins (XacH and XacI) and a solute-binding protein (XacG).</text>
</comment>
<evidence type="ECO:0000256" key="2">
    <source>
        <dbReference type="ARBA" id="ARBA00022448"/>
    </source>
</evidence>
<dbReference type="InterPro" id="IPR003439">
    <property type="entry name" value="ABC_transporter-like_ATP-bd"/>
</dbReference>
<dbReference type="SUPFAM" id="SSF52540">
    <property type="entry name" value="P-loop containing nucleoside triphosphate hydrolases"/>
    <property type="match status" value="1"/>
</dbReference>
<keyword evidence="8" id="KW-0472">Membrane</keyword>
<dbReference type="PANTHER" id="PTHR42781:SF4">
    <property type="entry name" value="SPERMIDINE_PUTRESCINE IMPORT ATP-BINDING PROTEIN POTA"/>
    <property type="match status" value="1"/>
</dbReference>
<evidence type="ECO:0000256" key="15">
    <source>
        <dbReference type="ARBA" id="ARBA00051890"/>
    </source>
</evidence>
<keyword evidence="6" id="KW-0067">ATP-binding</keyword>
<evidence type="ECO:0000256" key="6">
    <source>
        <dbReference type="ARBA" id="ARBA00022840"/>
    </source>
</evidence>
<evidence type="ECO:0000256" key="5">
    <source>
        <dbReference type="ARBA" id="ARBA00022741"/>
    </source>
</evidence>
<comment type="catalytic activity">
    <reaction evidence="13">
        <text>tungstate(in) + ATP + H2O = tungstate(out) + ADP + phosphate + H(+)</text>
        <dbReference type="Rhea" id="RHEA:35027"/>
        <dbReference type="ChEBI" id="CHEBI:15377"/>
        <dbReference type="ChEBI" id="CHEBI:15378"/>
        <dbReference type="ChEBI" id="CHEBI:30616"/>
        <dbReference type="ChEBI" id="CHEBI:43474"/>
        <dbReference type="ChEBI" id="CHEBI:46502"/>
        <dbReference type="ChEBI" id="CHEBI:456216"/>
        <dbReference type="EC" id="7.3.2.6"/>
    </reaction>
</comment>
<dbReference type="GO" id="GO:0005524">
    <property type="term" value="F:ATP binding"/>
    <property type="evidence" value="ECO:0007669"/>
    <property type="project" value="UniProtKB-KW"/>
</dbReference>
<dbReference type="OrthoDB" id="18368at2157"/>
<dbReference type="AlphaFoldDB" id="A0A830GC65"/>
<sequence length="363" mass="39073">MSTDSQGRVEYADVVKEYGDVTAVKEASFTVEPGEFVALLGPSGAGKTTLLRILAGFEETSGGRLTLDGRDVDAVPPHERNTGMVFQSYALFPHMTVRENIEFGLKRNGFDGDEIDERVETVLSMVDLAGYGDRKPANLSGGQQQRVATARAVAIEPRVLLMDEPLGALDKKLRDQLQVELTDLQSDLGITTLYVTHNQSEALTMADRIVVMSQGRIEQIGTPTEIYDAPATRFVAEFIGDANFFEGDLDADGESFTTAGGTTLDVTYDSAPAGTPCAFVRPERMDLAPRGEGDGANVVAGTVENVRFVGSTTQYYVSTVDGRLLVERQNQRVDAAFAEGDAVDVTWALADTRVVTDDPADGA</sequence>
<dbReference type="NCBIfam" id="TIGR01187">
    <property type="entry name" value="potA"/>
    <property type="match status" value="1"/>
</dbReference>
<dbReference type="GO" id="GO:0015417">
    <property type="term" value="F:ABC-type polyamine transporter activity"/>
    <property type="evidence" value="ECO:0007669"/>
    <property type="project" value="InterPro"/>
</dbReference>
<keyword evidence="3" id="KW-1003">Cell membrane</keyword>
<comment type="caution">
    <text evidence="21">The sequence shown here is derived from an EMBL/GenBank/DDBJ whole genome shotgun (WGS) entry which is preliminary data.</text>
</comment>
<organism evidence="21 22">
    <name type="scientific">Halarchaeum nitratireducens</name>
    <dbReference type="NCBI Taxonomy" id="489913"/>
    <lineage>
        <taxon>Archaea</taxon>
        <taxon>Methanobacteriati</taxon>
        <taxon>Methanobacteriota</taxon>
        <taxon>Stenosarchaea group</taxon>
        <taxon>Halobacteria</taxon>
        <taxon>Halobacteriales</taxon>
        <taxon>Halobacteriaceae</taxon>
    </lineage>
</organism>
<comment type="similarity">
    <text evidence="17">Belongs to the ABC transporter superfamily. Carbohydrate uptake transporter-1 (CUT1) (TC 3.A.1.1) family.</text>
</comment>
<evidence type="ECO:0000313" key="22">
    <source>
        <dbReference type="Proteomes" id="UP000608850"/>
    </source>
</evidence>
<dbReference type="Gene3D" id="3.40.50.300">
    <property type="entry name" value="P-loop containing nucleotide triphosphate hydrolases"/>
    <property type="match status" value="1"/>
</dbReference>
<evidence type="ECO:0000256" key="4">
    <source>
        <dbReference type="ARBA" id="ARBA00022505"/>
    </source>
</evidence>
<dbReference type="SMART" id="SM00382">
    <property type="entry name" value="AAA"/>
    <property type="match status" value="1"/>
</dbReference>
<dbReference type="EC" id="7.5.2.13" evidence="19"/>
<evidence type="ECO:0000256" key="17">
    <source>
        <dbReference type="ARBA" id="ARBA00061029"/>
    </source>
</evidence>
<comment type="catalytic activity">
    <reaction evidence="14">
        <text>D-xylose(out) + ATP + H2O = D-xylose(in) + ADP + phosphate + H(+)</text>
        <dbReference type="Rhea" id="RHEA:29899"/>
        <dbReference type="ChEBI" id="CHEBI:15377"/>
        <dbReference type="ChEBI" id="CHEBI:15378"/>
        <dbReference type="ChEBI" id="CHEBI:30616"/>
        <dbReference type="ChEBI" id="CHEBI:43474"/>
        <dbReference type="ChEBI" id="CHEBI:53455"/>
        <dbReference type="ChEBI" id="CHEBI:456216"/>
        <dbReference type="EC" id="7.5.2.13"/>
    </reaction>
    <physiologicalReaction direction="left-to-right" evidence="14">
        <dbReference type="Rhea" id="RHEA:29900"/>
    </physiologicalReaction>
</comment>
<dbReference type="RefSeq" id="WP_188879067.1">
    <property type="nucleotide sequence ID" value="NZ_BMOQ01000006.1"/>
</dbReference>
<gene>
    <name evidence="21" type="ORF">GCM10009021_22480</name>
</gene>
<dbReference type="Proteomes" id="UP000608850">
    <property type="component" value="Unassembled WGS sequence"/>
</dbReference>
<dbReference type="InterPro" id="IPR005893">
    <property type="entry name" value="PotA-like"/>
</dbReference>
<evidence type="ECO:0000313" key="21">
    <source>
        <dbReference type="EMBL" id="GGN20792.1"/>
    </source>
</evidence>
<dbReference type="InterPro" id="IPR027417">
    <property type="entry name" value="P-loop_NTPase"/>
</dbReference>
<evidence type="ECO:0000256" key="1">
    <source>
        <dbReference type="ARBA" id="ARBA00004202"/>
    </source>
</evidence>
<keyword evidence="7" id="KW-1278">Translocase</keyword>
<dbReference type="EC" id="7.3.2.6" evidence="11"/>
<dbReference type="InterPro" id="IPR003593">
    <property type="entry name" value="AAA+_ATPase"/>
</dbReference>
<dbReference type="Pfam" id="PF08402">
    <property type="entry name" value="TOBE_2"/>
    <property type="match status" value="1"/>
</dbReference>
<dbReference type="Gene3D" id="2.40.50.100">
    <property type="match status" value="1"/>
</dbReference>
<proteinExistence type="inferred from homology"/>
<reference evidence="21 22" key="1">
    <citation type="journal article" date="2019" name="Int. J. Syst. Evol. Microbiol.">
        <title>The Global Catalogue of Microorganisms (GCM) 10K type strain sequencing project: providing services to taxonomists for standard genome sequencing and annotation.</title>
        <authorList>
            <consortium name="The Broad Institute Genomics Platform"/>
            <consortium name="The Broad Institute Genome Sequencing Center for Infectious Disease"/>
            <person name="Wu L."/>
            <person name="Ma J."/>
        </authorList>
    </citation>
    <scope>NUCLEOTIDE SEQUENCE [LARGE SCALE GENOMIC DNA]</scope>
    <source>
        <strain evidence="21 22">JCM 16331</strain>
    </source>
</reference>
<dbReference type="InterPro" id="IPR050093">
    <property type="entry name" value="ABC_SmlMolc_Importer"/>
</dbReference>
<evidence type="ECO:0000256" key="14">
    <source>
        <dbReference type="ARBA" id="ARBA00050355"/>
    </source>
</evidence>
<feature type="domain" description="ABC transporter" evidence="20">
    <location>
        <begin position="9"/>
        <end position="239"/>
    </location>
</feature>
<dbReference type="GO" id="GO:1901238">
    <property type="term" value="F:ABC-type tungstate transporter activity"/>
    <property type="evidence" value="ECO:0007669"/>
    <property type="project" value="UniProtKB-EC"/>
</dbReference>
<dbReference type="SUPFAM" id="SSF50331">
    <property type="entry name" value="MOP-like"/>
    <property type="match status" value="1"/>
</dbReference>
<dbReference type="PROSITE" id="PS50893">
    <property type="entry name" value="ABC_TRANSPORTER_2"/>
    <property type="match status" value="1"/>
</dbReference>